<reference evidence="1" key="2">
    <citation type="submission" date="2017-11" db="EMBL/GenBank/DDBJ databases">
        <title>Coralsnake Venomics: Analyses of Venom Gland Transcriptomes and Proteomes of Six Brazilian Taxa.</title>
        <authorList>
            <person name="Aird S.D."/>
            <person name="Jorge da Silva N."/>
            <person name="Qiu L."/>
            <person name="Villar-Briones A."/>
            <person name="Aparecida-Saddi V."/>
            <person name="Campos-Telles M.P."/>
            <person name="Grau M."/>
            <person name="Mikheyev A.S."/>
        </authorList>
    </citation>
    <scope>NUCLEOTIDE SEQUENCE</scope>
    <source>
        <tissue evidence="1">Venom_gland</tissue>
    </source>
</reference>
<protein>
    <submittedName>
        <fullName evidence="1">Uncharacterized protein</fullName>
    </submittedName>
</protein>
<accession>A0A2D4JTG0</accession>
<proteinExistence type="predicted"/>
<dbReference type="EMBL" id="IACK01243544">
    <property type="protein sequence ID" value="LAA99673.1"/>
    <property type="molecule type" value="Transcribed_RNA"/>
</dbReference>
<name>A0A2D4JTG0_MICLE</name>
<dbReference type="AlphaFoldDB" id="A0A2D4JTG0"/>
<reference evidence="1" key="1">
    <citation type="submission" date="2017-07" db="EMBL/GenBank/DDBJ databases">
        <authorList>
            <person name="Mikheyev A."/>
            <person name="Grau M."/>
        </authorList>
    </citation>
    <scope>NUCLEOTIDE SEQUENCE</scope>
    <source>
        <tissue evidence="1">Venom_gland</tissue>
    </source>
</reference>
<organism evidence="1">
    <name type="scientific">Micrurus lemniscatus lemniscatus</name>
    <dbReference type="NCBI Taxonomy" id="129467"/>
    <lineage>
        <taxon>Eukaryota</taxon>
        <taxon>Metazoa</taxon>
        <taxon>Chordata</taxon>
        <taxon>Craniata</taxon>
        <taxon>Vertebrata</taxon>
        <taxon>Euteleostomi</taxon>
        <taxon>Lepidosauria</taxon>
        <taxon>Squamata</taxon>
        <taxon>Bifurcata</taxon>
        <taxon>Unidentata</taxon>
        <taxon>Episquamata</taxon>
        <taxon>Toxicofera</taxon>
        <taxon>Serpentes</taxon>
        <taxon>Colubroidea</taxon>
        <taxon>Elapidae</taxon>
        <taxon>Elapinae</taxon>
        <taxon>Micrurus</taxon>
    </lineage>
</organism>
<sequence>MAQKDKDQNIAQHLTGLPLFPSQNQGGCHRTMGETFSISQEGTSTLSDVWSHYGLKQGFPTLATLRLMGFRSQNSQSACPSLETPCLKGSYLWGKTTTSLLV</sequence>
<evidence type="ECO:0000313" key="1">
    <source>
        <dbReference type="EMBL" id="LAA99673.1"/>
    </source>
</evidence>